<gene>
    <name evidence="2" type="ORF">O9K51_06731</name>
</gene>
<comment type="caution">
    <text evidence="2">The sequence shown here is derived from an EMBL/GenBank/DDBJ whole genome shotgun (WGS) entry which is preliminary data.</text>
</comment>
<evidence type="ECO:0000256" key="1">
    <source>
        <dbReference type="SAM" id="MobiDB-lite"/>
    </source>
</evidence>
<evidence type="ECO:0000313" key="3">
    <source>
        <dbReference type="Proteomes" id="UP001163105"/>
    </source>
</evidence>
<organism evidence="2 3">
    <name type="scientific">Purpureocillium lavendulum</name>
    <dbReference type="NCBI Taxonomy" id="1247861"/>
    <lineage>
        <taxon>Eukaryota</taxon>
        <taxon>Fungi</taxon>
        <taxon>Dikarya</taxon>
        <taxon>Ascomycota</taxon>
        <taxon>Pezizomycotina</taxon>
        <taxon>Sordariomycetes</taxon>
        <taxon>Hypocreomycetidae</taxon>
        <taxon>Hypocreales</taxon>
        <taxon>Ophiocordycipitaceae</taxon>
        <taxon>Purpureocillium</taxon>
    </lineage>
</organism>
<sequence length="158" mass="16823">MDSFSFEPFPHNSEVPEVGGDLAMPGLDRDASTAASTDSPMTQNGSTAPTQPGLNPAAPCFDFGTPALDGSVFSPEFSFPNQLSFQAMQTTNEDLKWILQGMALRLDALERAVSQGNDRMSLVADGLSDLRASLKELFKSFVSHLLGGDDAVDPSHEA</sequence>
<reference evidence="2" key="1">
    <citation type="submission" date="2023-01" db="EMBL/GenBank/DDBJ databases">
        <title>The growth and conidiation of Purpureocillium lavendulum are regulated by nitrogen source and histone H3K14 acetylation.</title>
        <authorList>
            <person name="Tang P."/>
            <person name="Han J."/>
            <person name="Zhang C."/>
            <person name="Tang P."/>
            <person name="Qi F."/>
            <person name="Zhang K."/>
            <person name="Liang L."/>
        </authorList>
    </citation>
    <scope>NUCLEOTIDE SEQUENCE</scope>
    <source>
        <strain evidence="2">YMF1.00683</strain>
    </source>
</reference>
<dbReference type="AlphaFoldDB" id="A0AB34FN72"/>
<proteinExistence type="predicted"/>
<name>A0AB34FN72_9HYPO</name>
<feature type="region of interest" description="Disordered" evidence="1">
    <location>
        <begin position="1"/>
        <end position="60"/>
    </location>
</feature>
<protein>
    <submittedName>
        <fullName evidence="2">Autophagy protein Apg9</fullName>
    </submittedName>
</protein>
<dbReference type="Proteomes" id="UP001163105">
    <property type="component" value="Unassembled WGS sequence"/>
</dbReference>
<feature type="compositionally biased region" description="Polar residues" evidence="1">
    <location>
        <begin position="33"/>
        <end position="53"/>
    </location>
</feature>
<dbReference type="EMBL" id="JAQHRD010000005">
    <property type="protein sequence ID" value="KAJ6440938.1"/>
    <property type="molecule type" value="Genomic_DNA"/>
</dbReference>
<evidence type="ECO:0000313" key="2">
    <source>
        <dbReference type="EMBL" id="KAJ6440938.1"/>
    </source>
</evidence>
<accession>A0AB34FN72</accession>
<keyword evidence="3" id="KW-1185">Reference proteome</keyword>